<dbReference type="Gene3D" id="3.40.190.10">
    <property type="entry name" value="Periplasmic binding protein-like II"/>
    <property type="match status" value="2"/>
</dbReference>
<reference evidence="3 4" key="1">
    <citation type="submission" date="2020-05" db="EMBL/GenBank/DDBJ databases">
        <title>FDA dAtabase for Regulatory Grade micrObial Sequences (FDA-ARGOS): Supporting development and validation of Infectious Disease Dx tests.</title>
        <authorList>
            <person name="Sproer C."/>
            <person name="Gronow S."/>
            <person name="Severitt S."/>
            <person name="Schroder I."/>
            <person name="Tallon L."/>
            <person name="Sadzewicz L."/>
            <person name="Zhao X."/>
            <person name="Vavikolanu K."/>
            <person name="Mehta A."/>
            <person name="Aluvathingal J."/>
            <person name="Nadendla S."/>
            <person name="Myers T."/>
            <person name="Yan Y."/>
            <person name="Sichtig H."/>
        </authorList>
    </citation>
    <scope>NUCLEOTIDE SEQUENCE [LARGE SCALE GENOMIC DNA]</scope>
    <source>
        <strain evidence="3 4">FDAARGOS_787</strain>
    </source>
</reference>
<gene>
    <name evidence="3" type="ORF">FOC81_01275</name>
</gene>
<feature type="region of interest" description="Disordered" evidence="1">
    <location>
        <begin position="33"/>
        <end position="53"/>
    </location>
</feature>
<feature type="compositionally biased region" description="Basic residues" evidence="1">
    <location>
        <begin position="33"/>
        <end position="47"/>
    </location>
</feature>
<name>A0A6N0JX15_ACHDE</name>
<protein>
    <recommendedName>
        <fullName evidence="2">LysR substrate-binding domain-containing protein</fullName>
    </recommendedName>
</protein>
<accession>A0A6N0JX15</accession>
<evidence type="ECO:0000313" key="4">
    <source>
        <dbReference type="Proteomes" id="UP000509782"/>
    </source>
</evidence>
<sequence>MRWSCAAGSRRREFAGARRGSWRPGVAALRRRAWRRGRSASRPRARRSSPAAGQGLALVPQEYAREEIAAGRLALALDKPWPARFAYYVVMLPESGQRPEVAAFVAWLHDEARGAASAQAPVQ</sequence>
<evidence type="ECO:0000256" key="1">
    <source>
        <dbReference type="SAM" id="MobiDB-lite"/>
    </source>
</evidence>
<dbReference type="SUPFAM" id="SSF53850">
    <property type="entry name" value="Periplasmic binding protein-like II"/>
    <property type="match status" value="1"/>
</dbReference>
<dbReference type="RefSeq" id="WP_174717459.1">
    <property type="nucleotide sequence ID" value="NZ_CP054569.1"/>
</dbReference>
<evidence type="ECO:0000313" key="3">
    <source>
        <dbReference type="EMBL" id="QKQ51110.1"/>
    </source>
</evidence>
<dbReference type="AlphaFoldDB" id="A0A6N0JX15"/>
<organism evidence="3 4">
    <name type="scientific">Achromobacter denitrificans</name>
    <name type="common">Alcaligenes denitrificans</name>
    <dbReference type="NCBI Taxonomy" id="32002"/>
    <lineage>
        <taxon>Bacteria</taxon>
        <taxon>Pseudomonadati</taxon>
        <taxon>Pseudomonadota</taxon>
        <taxon>Betaproteobacteria</taxon>
        <taxon>Burkholderiales</taxon>
        <taxon>Alcaligenaceae</taxon>
        <taxon>Achromobacter</taxon>
    </lineage>
</organism>
<dbReference type="Pfam" id="PF03466">
    <property type="entry name" value="LysR_substrate"/>
    <property type="match status" value="1"/>
</dbReference>
<proteinExistence type="predicted"/>
<feature type="domain" description="LysR substrate-binding" evidence="2">
    <location>
        <begin position="30"/>
        <end position="112"/>
    </location>
</feature>
<evidence type="ECO:0000259" key="2">
    <source>
        <dbReference type="Pfam" id="PF03466"/>
    </source>
</evidence>
<dbReference type="Proteomes" id="UP000509782">
    <property type="component" value="Chromosome"/>
</dbReference>
<dbReference type="EMBL" id="CP054569">
    <property type="protein sequence ID" value="QKQ51110.1"/>
    <property type="molecule type" value="Genomic_DNA"/>
</dbReference>
<dbReference type="InterPro" id="IPR005119">
    <property type="entry name" value="LysR_subst-bd"/>
</dbReference>